<evidence type="ECO:0000313" key="5">
    <source>
        <dbReference type="Proteomes" id="UP000663954"/>
    </source>
</evidence>
<dbReference type="EMBL" id="CP046045">
    <property type="protein sequence ID" value="QGM27110.1"/>
    <property type="molecule type" value="Genomic_DNA"/>
</dbReference>
<evidence type="ECO:0000313" key="2">
    <source>
        <dbReference type="EMBL" id="QGM27110.1"/>
    </source>
</evidence>
<reference evidence="4" key="1">
    <citation type="submission" date="2019-11" db="EMBL/GenBank/DDBJ databases">
        <title>Escherichia coli 1916D6.</title>
        <authorList>
            <person name="Yao H."/>
            <person name="Du X."/>
            <person name="Yu R."/>
            <person name="Li A."/>
        </authorList>
    </citation>
    <scope>NUCLEOTIDE SEQUENCE [LARGE SCALE GENOMIC DNA]</scope>
    <source>
        <strain evidence="4">19110F47</strain>
    </source>
</reference>
<keyword evidence="5" id="KW-1185">Reference proteome</keyword>
<organism evidence="1 6">
    <name type="scientific">Acinetobacter towneri</name>
    <dbReference type="NCBI Taxonomy" id="202956"/>
    <lineage>
        <taxon>Bacteria</taxon>
        <taxon>Pseudomonadati</taxon>
        <taxon>Pseudomonadota</taxon>
        <taxon>Gammaproteobacteria</taxon>
        <taxon>Moraxellales</taxon>
        <taxon>Moraxellaceae</taxon>
        <taxon>Acinetobacter</taxon>
    </lineage>
</organism>
<dbReference type="Proteomes" id="UP000663954">
    <property type="component" value="Chromosome"/>
</dbReference>
<reference evidence="3" key="5">
    <citation type="submission" date="2021-03" db="EMBL/GenBank/DDBJ databases">
        <authorList>
            <person name="Ma J."/>
        </authorList>
    </citation>
    <scope>NUCLEOTIDE SEQUENCE</scope>
    <source>
        <strain evidence="3">GX5</strain>
    </source>
</reference>
<reference evidence="2" key="2">
    <citation type="submission" date="2019-11" db="EMBL/GenBank/DDBJ databases">
        <authorList>
            <person name="Yao H."/>
            <person name="Du X."/>
            <person name="Yu R."/>
            <person name="Li A."/>
        </authorList>
    </citation>
    <scope>NUCLEOTIDE SEQUENCE</scope>
    <source>
        <strain evidence="2">19110F47</strain>
    </source>
</reference>
<evidence type="ECO:0000313" key="4">
    <source>
        <dbReference type="Proteomes" id="UP000405075"/>
    </source>
</evidence>
<gene>
    <name evidence="2" type="ORF">GJD93_05185</name>
    <name evidence="1" type="ORF">HX110_09570</name>
    <name evidence="3" type="ORF">J4G45_05185</name>
</gene>
<dbReference type="EMBL" id="CP071770">
    <property type="protein sequence ID" value="QTD62562.1"/>
    <property type="molecule type" value="Genomic_DNA"/>
</dbReference>
<evidence type="ECO:0000313" key="1">
    <source>
        <dbReference type="EMBL" id="MDM1719369.1"/>
    </source>
</evidence>
<accession>A0AAP4M3N8</accession>
<sequence length="59" mass="7298">MKILSAYTPKHSLRALKRLHKNIVRQQINVRNLNKMYHAMLHLERYIDRLDHDKRENLY</sequence>
<evidence type="ECO:0000313" key="6">
    <source>
        <dbReference type="Proteomes" id="UP001174419"/>
    </source>
</evidence>
<dbReference type="EMBL" id="JACANG010000017">
    <property type="protein sequence ID" value="MDM1719369.1"/>
    <property type="molecule type" value="Genomic_DNA"/>
</dbReference>
<dbReference type="Proteomes" id="UP001174419">
    <property type="component" value="Unassembled WGS sequence"/>
</dbReference>
<name>A0AAP4M3N8_9GAMM</name>
<reference evidence="1" key="4">
    <citation type="submission" date="2020-06" db="EMBL/GenBank/DDBJ databases">
        <authorList>
            <person name="Dong N."/>
        </authorList>
    </citation>
    <scope>NUCLEOTIDE SEQUENCE</scope>
    <source>
        <strain evidence="1">DF49-4</strain>
    </source>
</reference>
<dbReference type="GeneID" id="64223624"/>
<evidence type="ECO:0000313" key="3">
    <source>
        <dbReference type="EMBL" id="QTD62562.1"/>
    </source>
</evidence>
<dbReference type="AlphaFoldDB" id="A0AAP4M3N8"/>
<protein>
    <submittedName>
        <fullName evidence="1">Uncharacterized protein</fullName>
    </submittedName>
</protein>
<reference evidence="3 5" key="3">
    <citation type="journal article" date="2020" name="Front. Cell. Infect. Microbiol.">
        <title>Characterization of Three Porcine Acinetobacter towneri Strains Co-Harboring tet(X3) and bla OXA-58.</title>
        <authorList>
            <person name="Ma J."/>
            <person name="Wang J."/>
            <person name="Feng J."/>
            <person name="Liu Y."/>
            <person name="Yang B."/>
            <person name="Li R."/>
            <person name="Bai L."/>
            <person name="He T."/>
            <person name="Wang X."/>
            <person name="Yang Z."/>
        </authorList>
    </citation>
    <scope>NUCLEOTIDE SEQUENCE [LARGE SCALE GENOMIC DNA]</scope>
    <source>
        <strain evidence="3 5">GX5</strain>
    </source>
</reference>
<dbReference type="RefSeq" id="WP_096901477.1">
    <property type="nucleotide sequence ID" value="NZ_CP046045.1"/>
</dbReference>
<dbReference type="Proteomes" id="UP000405075">
    <property type="component" value="Chromosome"/>
</dbReference>
<proteinExistence type="predicted"/>
<reference evidence="1" key="6">
    <citation type="journal article" date="2022" name="Sci. Total Environ.">
        <title>Prevalence, transmission, and molecular epidemiology of tet(X)-positive bacteria among humans, animals, and environmental niches in China: An epidemiological, and genomic-based study.</title>
        <authorList>
            <person name="Dong N."/>
            <person name="Zeng Y."/>
            <person name="Cai C."/>
            <person name="Sun C."/>
            <person name="Lu J."/>
            <person name="Liu C."/>
            <person name="Zhou H."/>
            <person name="Sun Q."/>
            <person name="Shu L."/>
            <person name="Wang H."/>
            <person name="Wang Y."/>
            <person name="Wang S."/>
            <person name="Wu C."/>
            <person name="Chan E.W."/>
            <person name="Chen G."/>
            <person name="Shen Z."/>
            <person name="Chen S."/>
            <person name="Zhang R."/>
        </authorList>
    </citation>
    <scope>NUCLEOTIDE SEQUENCE</scope>
    <source>
        <strain evidence="1">DF49-4</strain>
    </source>
</reference>